<dbReference type="EMBL" id="JAFMNX010000003">
    <property type="protein sequence ID" value="MBS9721832.1"/>
    <property type="molecule type" value="Genomic_DNA"/>
</dbReference>
<gene>
    <name evidence="6" type="ORF">JYU29_14170</name>
</gene>
<protein>
    <submittedName>
        <fullName evidence="6">GntR family transcriptional regulator</fullName>
    </submittedName>
</protein>
<feature type="compositionally biased region" description="Basic residues" evidence="4">
    <location>
        <begin position="206"/>
        <end position="220"/>
    </location>
</feature>
<dbReference type="SMART" id="SM00895">
    <property type="entry name" value="FCD"/>
    <property type="match status" value="1"/>
</dbReference>
<evidence type="ECO:0000256" key="3">
    <source>
        <dbReference type="ARBA" id="ARBA00023163"/>
    </source>
</evidence>
<keyword evidence="1" id="KW-0805">Transcription regulation</keyword>
<dbReference type="PANTHER" id="PTHR43537:SF5">
    <property type="entry name" value="UXU OPERON TRANSCRIPTIONAL REGULATOR"/>
    <property type="match status" value="1"/>
</dbReference>
<dbReference type="Gene3D" id="1.10.10.10">
    <property type="entry name" value="Winged helix-like DNA-binding domain superfamily/Winged helix DNA-binding domain"/>
    <property type="match status" value="1"/>
</dbReference>
<dbReference type="PANTHER" id="PTHR43537">
    <property type="entry name" value="TRANSCRIPTIONAL REGULATOR, GNTR FAMILY"/>
    <property type="match status" value="1"/>
</dbReference>
<dbReference type="InterPro" id="IPR011711">
    <property type="entry name" value="GntR_C"/>
</dbReference>
<keyword evidence="7" id="KW-1185">Reference proteome</keyword>
<dbReference type="InterPro" id="IPR008920">
    <property type="entry name" value="TF_FadR/GntR_C"/>
</dbReference>
<evidence type="ECO:0000256" key="1">
    <source>
        <dbReference type="ARBA" id="ARBA00023015"/>
    </source>
</evidence>
<feature type="region of interest" description="Disordered" evidence="4">
    <location>
        <begin position="199"/>
        <end position="220"/>
    </location>
</feature>
<evidence type="ECO:0000313" key="7">
    <source>
        <dbReference type="Proteomes" id="UP001297272"/>
    </source>
</evidence>
<accession>A0ABS5RZX3</accession>
<evidence type="ECO:0000259" key="5">
    <source>
        <dbReference type="SMART" id="SM00895"/>
    </source>
</evidence>
<dbReference type="SUPFAM" id="SSF48008">
    <property type="entry name" value="GntR ligand-binding domain-like"/>
    <property type="match status" value="1"/>
</dbReference>
<keyword evidence="2" id="KW-0238">DNA-binding</keyword>
<evidence type="ECO:0000256" key="4">
    <source>
        <dbReference type="SAM" id="MobiDB-lite"/>
    </source>
</evidence>
<feature type="domain" description="GntR C-terminal" evidence="5">
    <location>
        <begin position="60"/>
        <end position="184"/>
    </location>
</feature>
<evidence type="ECO:0000256" key="2">
    <source>
        <dbReference type="ARBA" id="ARBA00023125"/>
    </source>
</evidence>
<dbReference type="Gene3D" id="1.20.120.530">
    <property type="entry name" value="GntR ligand-binding domain-like"/>
    <property type="match status" value="1"/>
</dbReference>
<comment type="caution">
    <text evidence="6">The sequence shown here is derived from an EMBL/GenBank/DDBJ whole genome shotgun (WGS) entry which is preliminary data.</text>
</comment>
<dbReference type="InterPro" id="IPR036388">
    <property type="entry name" value="WH-like_DNA-bd_sf"/>
</dbReference>
<dbReference type="Pfam" id="PF07729">
    <property type="entry name" value="FCD"/>
    <property type="match status" value="1"/>
</dbReference>
<reference evidence="6 7" key="1">
    <citation type="submission" date="2021-03" db="EMBL/GenBank/DDBJ databases">
        <title>Tianweitania aestuarii sp. nov., isolated from a tidal flat.</title>
        <authorList>
            <person name="Park S."/>
            <person name="Yoon J.-H."/>
        </authorList>
    </citation>
    <scope>NUCLEOTIDE SEQUENCE [LARGE SCALE GENOMIC DNA]</scope>
    <source>
        <strain evidence="6 7">BSSL-BM11</strain>
    </source>
</reference>
<evidence type="ECO:0000313" key="6">
    <source>
        <dbReference type="EMBL" id="MBS9721832.1"/>
    </source>
</evidence>
<keyword evidence="3" id="KW-0804">Transcription</keyword>
<dbReference type="SUPFAM" id="SSF46785">
    <property type="entry name" value="Winged helix' DNA-binding domain"/>
    <property type="match status" value="1"/>
</dbReference>
<name>A0ABS5RZX3_9HYPH</name>
<proteinExistence type="predicted"/>
<sequence length="220" mass="24299">MQLSEVGVFDRLVDTDVAREFGTSRMPAREALLRLVSEGFLEGTTRGFVVPRLTPEDLTDLFELRRQLEPRAAAAAARDLTDEAKATLSGAMTVIREAHATGDVGAMVRANLDFRRAWTGCLTNRRLASAISRYIDYFQAIRLQTFADLATRGGYVAAMGDLHDAFLARDSLAAADRMMLFLFAAETAYRTALETIEGEAAENHKPSGRRRSGAKHTREQ</sequence>
<organism evidence="6 7">
    <name type="scientific">Tianweitania aestuarii</name>
    <dbReference type="NCBI Taxonomy" id="2814886"/>
    <lineage>
        <taxon>Bacteria</taxon>
        <taxon>Pseudomonadati</taxon>
        <taxon>Pseudomonadota</taxon>
        <taxon>Alphaproteobacteria</taxon>
        <taxon>Hyphomicrobiales</taxon>
        <taxon>Phyllobacteriaceae</taxon>
        <taxon>Tianweitania</taxon>
    </lineage>
</organism>
<dbReference type="InterPro" id="IPR036390">
    <property type="entry name" value="WH_DNA-bd_sf"/>
</dbReference>
<dbReference type="Proteomes" id="UP001297272">
    <property type="component" value="Unassembled WGS sequence"/>
</dbReference>